<dbReference type="SUPFAM" id="SSF143744">
    <property type="entry name" value="GlcG-like"/>
    <property type="match status" value="1"/>
</dbReference>
<dbReference type="InterPro" id="IPR005624">
    <property type="entry name" value="PduO/GlcC-like"/>
</dbReference>
<dbReference type="Proteomes" id="UP001164712">
    <property type="component" value="Chromosome"/>
</dbReference>
<evidence type="ECO:0000313" key="3">
    <source>
        <dbReference type="Proteomes" id="UP001164712"/>
    </source>
</evidence>
<dbReference type="PANTHER" id="PTHR34309:SF10">
    <property type="entry name" value="SLR1406 PROTEIN"/>
    <property type="match status" value="1"/>
</dbReference>
<organism evidence="2 3">
    <name type="scientific">Rouxiella chamberiensis</name>
    <dbReference type="NCBI Taxonomy" id="1513468"/>
    <lineage>
        <taxon>Bacteria</taxon>
        <taxon>Pseudomonadati</taxon>
        <taxon>Pseudomonadota</taxon>
        <taxon>Gammaproteobacteria</taxon>
        <taxon>Enterobacterales</taxon>
        <taxon>Yersiniaceae</taxon>
        <taxon>Rouxiella</taxon>
    </lineage>
</organism>
<reference evidence="2" key="1">
    <citation type="submission" date="2022-12" db="EMBL/GenBank/DDBJ databases">
        <title>Complete genome sequence of an Australian strain of Rouxiella badensis DAR84756 and resolution of the R. badensis DSM100043 and R. chamberiensis DSM28324 genomes.</title>
        <authorList>
            <person name="Paul S."/>
            <person name="Anderson P.J."/>
            <person name="Maynard G."/>
            <person name="Dyall-Smith M."/>
            <person name="Kudinha T."/>
        </authorList>
    </citation>
    <scope>NUCLEOTIDE SEQUENCE</scope>
    <source>
        <strain evidence="2">DSM 28324</strain>
    </source>
</reference>
<feature type="signal peptide" evidence="1">
    <location>
        <begin position="1"/>
        <end position="23"/>
    </location>
</feature>
<dbReference type="InterPro" id="IPR052517">
    <property type="entry name" value="GlcG_carb_metab_protein"/>
</dbReference>
<proteinExistence type="predicted"/>
<dbReference type="EMBL" id="CP114058">
    <property type="protein sequence ID" value="WAT02443.1"/>
    <property type="molecule type" value="Genomic_DNA"/>
</dbReference>
<dbReference type="Pfam" id="PF03928">
    <property type="entry name" value="HbpS-like"/>
    <property type="match status" value="1"/>
</dbReference>
<accession>A0ABY7HSR7</accession>
<gene>
    <name evidence="2" type="ORF">O1V66_07550</name>
</gene>
<dbReference type="Gene3D" id="3.30.450.150">
    <property type="entry name" value="Haem-degrading domain"/>
    <property type="match status" value="1"/>
</dbReference>
<dbReference type="InterPro" id="IPR038084">
    <property type="entry name" value="PduO/GlcC-like_sf"/>
</dbReference>
<name>A0ABY7HSR7_9GAMM</name>
<protein>
    <submittedName>
        <fullName evidence="2">Heme-binding protein</fullName>
    </submittedName>
</protein>
<feature type="chain" id="PRO_5045819012" evidence="1">
    <location>
        <begin position="24"/>
        <end position="173"/>
    </location>
</feature>
<keyword evidence="1" id="KW-0732">Signal</keyword>
<sequence>MQKGLINILFSITALSASFSALSATQLVSTQKLDWKTAEQLASQAVQNCLDEGYEVTATVVEPSGQQQAVIRSNNAPLQTLSVSYRKAYTAFSYGRTFHKNTTSELVDAKLAGPQEGAVLATEPEIIFIAGGAKIRKADGTVLGGLGVSGAPGGDKDEKCATTALEKFKDKFE</sequence>
<dbReference type="RefSeq" id="WP_045047771.1">
    <property type="nucleotide sequence ID" value="NZ_CP114058.1"/>
</dbReference>
<evidence type="ECO:0000256" key="1">
    <source>
        <dbReference type="SAM" id="SignalP"/>
    </source>
</evidence>
<dbReference type="PANTHER" id="PTHR34309">
    <property type="entry name" value="SLR1406 PROTEIN"/>
    <property type="match status" value="1"/>
</dbReference>
<keyword evidence="3" id="KW-1185">Reference proteome</keyword>
<evidence type="ECO:0000313" key="2">
    <source>
        <dbReference type="EMBL" id="WAT02443.1"/>
    </source>
</evidence>